<gene>
    <name evidence="1" type="ORF">PUN28_015936</name>
</gene>
<dbReference type="EMBL" id="JADYXP020000018">
    <property type="protein sequence ID" value="KAL0105853.1"/>
    <property type="molecule type" value="Genomic_DNA"/>
</dbReference>
<comment type="caution">
    <text evidence="1">The sequence shown here is derived from an EMBL/GenBank/DDBJ whole genome shotgun (WGS) entry which is preliminary data.</text>
</comment>
<dbReference type="Proteomes" id="UP001430953">
    <property type="component" value="Unassembled WGS sequence"/>
</dbReference>
<accession>A0AAW2EQ48</accession>
<evidence type="ECO:0000313" key="1">
    <source>
        <dbReference type="EMBL" id="KAL0105853.1"/>
    </source>
</evidence>
<keyword evidence="2" id="KW-1185">Reference proteome</keyword>
<organism evidence="1 2">
    <name type="scientific">Cardiocondyla obscurior</name>
    <dbReference type="NCBI Taxonomy" id="286306"/>
    <lineage>
        <taxon>Eukaryota</taxon>
        <taxon>Metazoa</taxon>
        <taxon>Ecdysozoa</taxon>
        <taxon>Arthropoda</taxon>
        <taxon>Hexapoda</taxon>
        <taxon>Insecta</taxon>
        <taxon>Pterygota</taxon>
        <taxon>Neoptera</taxon>
        <taxon>Endopterygota</taxon>
        <taxon>Hymenoptera</taxon>
        <taxon>Apocrita</taxon>
        <taxon>Aculeata</taxon>
        <taxon>Formicoidea</taxon>
        <taxon>Formicidae</taxon>
        <taxon>Myrmicinae</taxon>
        <taxon>Cardiocondyla</taxon>
    </lineage>
</organism>
<sequence length="90" mass="10429">MLFGHIAGCLAELDEVELGTWRRSRLIIVADFNLFAGFFASDQWTEGRLISKTERRRKPWQRHHVSAEQRFVLPYLRCCNSAAAHQIGEL</sequence>
<reference evidence="1 2" key="1">
    <citation type="submission" date="2023-03" db="EMBL/GenBank/DDBJ databases">
        <title>High recombination rates correlate with genetic variation in Cardiocondyla obscurior ants.</title>
        <authorList>
            <person name="Errbii M."/>
        </authorList>
    </citation>
    <scope>NUCLEOTIDE SEQUENCE [LARGE SCALE GENOMIC DNA]</scope>
    <source>
        <strain evidence="1">Alpha-2009</strain>
        <tissue evidence="1">Whole body</tissue>
    </source>
</reference>
<name>A0AAW2EQ48_9HYME</name>
<evidence type="ECO:0000313" key="2">
    <source>
        <dbReference type="Proteomes" id="UP001430953"/>
    </source>
</evidence>
<protein>
    <submittedName>
        <fullName evidence="1">Uncharacterized protein</fullName>
    </submittedName>
</protein>
<dbReference type="AlphaFoldDB" id="A0AAW2EQ48"/>
<proteinExistence type="predicted"/>